<dbReference type="PANTHER" id="PTHR24161">
    <property type="entry name" value="ANK_REP_REGION DOMAIN-CONTAINING PROTEIN-RELATED"/>
    <property type="match status" value="1"/>
</dbReference>
<keyword evidence="5 8" id="KW-1133">Transmembrane helix</keyword>
<comment type="domain">
    <text evidence="8">The DHHC domain is required for palmitoyltransferase activity.</text>
</comment>
<evidence type="ECO:0000256" key="7">
    <source>
        <dbReference type="ARBA" id="ARBA00023136"/>
    </source>
</evidence>
<keyword evidence="7 8" id="KW-0472">Membrane</keyword>
<evidence type="ECO:0000259" key="9">
    <source>
        <dbReference type="Pfam" id="PF01529"/>
    </source>
</evidence>
<keyword evidence="3 8" id="KW-0812">Transmembrane</keyword>
<comment type="catalytic activity">
    <reaction evidence="8">
        <text>L-cysteinyl-[protein] + hexadecanoyl-CoA = S-hexadecanoyl-L-cysteinyl-[protein] + CoA</text>
        <dbReference type="Rhea" id="RHEA:36683"/>
        <dbReference type="Rhea" id="RHEA-COMP:10131"/>
        <dbReference type="Rhea" id="RHEA-COMP:11032"/>
        <dbReference type="ChEBI" id="CHEBI:29950"/>
        <dbReference type="ChEBI" id="CHEBI:57287"/>
        <dbReference type="ChEBI" id="CHEBI:57379"/>
        <dbReference type="ChEBI" id="CHEBI:74151"/>
        <dbReference type="EC" id="2.3.1.225"/>
    </reaction>
</comment>
<evidence type="ECO:0000256" key="1">
    <source>
        <dbReference type="ARBA" id="ARBA00004127"/>
    </source>
</evidence>
<dbReference type="EC" id="2.3.1.225" evidence="8"/>
<dbReference type="ExpressionAtlas" id="A5AUA4">
    <property type="expression patterns" value="baseline"/>
</dbReference>
<feature type="domain" description="Palmitoyltransferase DHHC" evidence="9">
    <location>
        <begin position="42"/>
        <end position="83"/>
    </location>
</feature>
<feature type="transmembrane region" description="Helical" evidence="8">
    <location>
        <begin position="172"/>
        <end position="195"/>
    </location>
</feature>
<accession>A5AUA4</accession>
<gene>
    <name evidence="10" type="ORF">VITISV_003283</name>
</gene>
<name>A5AUA4_VITVI</name>
<organism evidence="10">
    <name type="scientific">Vitis vinifera</name>
    <name type="common">Grape</name>
    <dbReference type="NCBI Taxonomy" id="29760"/>
    <lineage>
        <taxon>Eukaryota</taxon>
        <taxon>Viridiplantae</taxon>
        <taxon>Streptophyta</taxon>
        <taxon>Embryophyta</taxon>
        <taxon>Tracheophyta</taxon>
        <taxon>Spermatophyta</taxon>
        <taxon>Magnoliopsida</taxon>
        <taxon>eudicotyledons</taxon>
        <taxon>Gunneridae</taxon>
        <taxon>Pentapetalae</taxon>
        <taxon>rosids</taxon>
        <taxon>Vitales</taxon>
        <taxon>Vitaceae</taxon>
        <taxon>Viteae</taxon>
        <taxon>Vitis</taxon>
    </lineage>
</organism>
<evidence type="ECO:0000313" key="10">
    <source>
        <dbReference type="EMBL" id="CAN71650.1"/>
    </source>
</evidence>
<dbReference type="EMBL" id="AM435854">
    <property type="protein sequence ID" value="CAN71650.1"/>
    <property type="molecule type" value="Genomic_DNA"/>
</dbReference>
<evidence type="ECO:0000256" key="8">
    <source>
        <dbReference type="RuleBase" id="RU079119"/>
    </source>
</evidence>
<dbReference type="GO" id="GO:0012505">
    <property type="term" value="C:endomembrane system"/>
    <property type="evidence" value="ECO:0007669"/>
    <property type="project" value="UniProtKB-SubCell"/>
</dbReference>
<dbReference type="PROSITE" id="PS50216">
    <property type="entry name" value="DHHC"/>
    <property type="match status" value="1"/>
</dbReference>
<comment type="similarity">
    <text evidence="2 8">Belongs to the DHHC palmitoyltransferase family.</text>
</comment>
<keyword evidence="6" id="KW-0040">ANK repeat</keyword>
<sequence>MVWDKILVVDQLIDSFMCKIYAEDPLLNINLNNSSIWTGNWSQLCPTCKIIRPVRSKHCPTCKRCVEQFDHHCPWISNCVGKRYGEVAPPADSGFRPEYVVDMLWILFYHLNNGYMFNTSSGQKNKWDFFVFICLGALSTFIGAIVAVQRIWTALPTLRAEETWIQYVVVQHSGVVAFLVMDIILLMASVTLTTAQSSQSQGRKLYSFWFTRVINSGNPSSDRVLFRSPFPSPKAFRLAISWSENPHHCQHFSGYFFFKRYFSTPTTSSGVQRGDLQLFSKHRSQKPIHAPFLCGGLNPTHRRVRARDPLFGAELPPIARNITTNELANFIRYGYLHAPDGRFRNPYNHGCRKNCADFLIYGYTDDEEIAWPPLQQYYYLSILMYIYLVLGTIIATLLASSETREFG</sequence>
<feature type="transmembrane region" description="Helical" evidence="8">
    <location>
        <begin position="377"/>
        <end position="399"/>
    </location>
</feature>
<keyword evidence="4" id="KW-0677">Repeat</keyword>
<evidence type="ECO:0000256" key="5">
    <source>
        <dbReference type="ARBA" id="ARBA00022989"/>
    </source>
</evidence>
<evidence type="ECO:0000256" key="4">
    <source>
        <dbReference type="ARBA" id="ARBA00022737"/>
    </source>
</evidence>
<dbReference type="InterPro" id="IPR001594">
    <property type="entry name" value="Palmitoyltrfase_DHHC"/>
</dbReference>
<evidence type="ECO:0000256" key="6">
    <source>
        <dbReference type="ARBA" id="ARBA00023043"/>
    </source>
</evidence>
<dbReference type="Pfam" id="PF01529">
    <property type="entry name" value="DHHC"/>
    <property type="match status" value="1"/>
</dbReference>
<dbReference type="PANTHER" id="PTHR24161:SF101">
    <property type="entry name" value="PROTEIN S-ACYLTRANSFERASE 23-RELATED"/>
    <property type="match status" value="1"/>
</dbReference>
<feature type="transmembrane region" description="Helical" evidence="8">
    <location>
        <begin position="129"/>
        <end position="152"/>
    </location>
</feature>
<keyword evidence="8" id="KW-0012">Acyltransferase</keyword>
<proteinExistence type="inferred from homology"/>
<dbReference type="GO" id="GO:0019706">
    <property type="term" value="F:protein-cysteine S-palmitoyltransferase activity"/>
    <property type="evidence" value="ECO:0007669"/>
    <property type="project" value="UniProtKB-EC"/>
</dbReference>
<dbReference type="AlphaFoldDB" id="A5AUA4"/>
<reference evidence="10" key="1">
    <citation type="journal article" date="2007" name="PLoS ONE">
        <title>The first genome sequence of an elite grapevine cultivar (Pinot noir Vitis vinifera L.): coping with a highly heterozygous genome.</title>
        <authorList>
            <person name="Velasco R."/>
            <person name="Zharkikh A."/>
            <person name="Troggio M."/>
            <person name="Cartwright D.A."/>
            <person name="Cestaro A."/>
            <person name="Pruss D."/>
            <person name="Pindo M."/>
            <person name="FitzGerald L.M."/>
            <person name="Vezzulli S."/>
            <person name="Reid J."/>
            <person name="Malacarne G."/>
            <person name="Iliev D."/>
            <person name="Coppola G."/>
            <person name="Wardell B."/>
            <person name="Micheletti D."/>
            <person name="Macalma T."/>
            <person name="Facci M."/>
            <person name="Mitchell J.T."/>
            <person name="Perazzolli M."/>
            <person name="Eldredge G."/>
            <person name="Gatto P."/>
            <person name="Oyzerski R."/>
            <person name="Moretto M."/>
            <person name="Gutin N."/>
            <person name="Stefanini M."/>
            <person name="Chen Y."/>
            <person name="Segala C."/>
            <person name="Davenport C."/>
            <person name="Dematte L."/>
            <person name="Mraz A."/>
            <person name="Battilana J."/>
            <person name="Stormo K."/>
            <person name="Costa F."/>
            <person name="Tao Q."/>
            <person name="Si-Ammour A."/>
            <person name="Harkins T."/>
            <person name="Lackey A."/>
            <person name="Perbost C."/>
            <person name="Taillon B."/>
            <person name="Stella A."/>
            <person name="Solovyev V."/>
            <person name="Fawcett J.A."/>
            <person name="Sterck L."/>
            <person name="Vandepoele K."/>
            <person name="Grando S.M."/>
            <person name="Toppo S."/>
            <person name="Moser C."/>
            <person name="Lanchbury J."/>
            <person name="Bogden R."/>
            <person name="Skolnick M."/>
            <person name="Sgaramella V."/>
            <person name="Bhatnagar S.K."/>
            <person name="Fontana P."/>
            <person name="Gutin A."/>
            <person name="Van de Peer Y."/>
            <person name="Salamini F."/>
            <person name="Viola R."/>
        </authorList>
    </citation>
    <scope>NUCLEOTIDE SEQUENCE</scope>
</reference>
<evidence type="ECO:0000256" key="2">
    <source>
        <dbReference type="ARBA" id="ARBA00008574"/>
    </source>
</evidence>
<evidence type="ECO:0000256" key="3">
    <source>
        <dbReference type="ARBA" id="ARBA00022692"/>
    </source>
</evidence>
<comment type="subcellular location">
    <subcellularLocation>
        <location evidence="1">Endomembrane system</location>
        <topology evidence="1">Multi-pass membrane protein</topology>
    </subcellularLocation>
</comment>
<protein>
    <recommendedName>
        <fullName evidence="8">S-acyltransferase</fullName>
        <ecNumber evidence="8">2.3.1.225</ecNumber>
    </recommendedName>
    <alternativeName>
        <fullName evidence="8">Palmitoyltransferase</fullName>
    </alternativeName>
</protein>
<keyword evidence="8" id="KW-0808">Transferase</keyword>